<gene>
    <name evidence="2" type="ORF">E3J48_03315</name>
</gene>
<dbReference type="PANTHER" id="PTHR43630:SF2">
    <property type="entry name" value="GLYCOSYLTRANSFERASE"/>
    <property type="match status" value="1"/>
</dbReference>
<sequence>MHSEVKVPISVIIPTRNEEMNMRQCLESVKWADEIFVVDSKSTDHTIEIANEYTDNVVMFHWNGKWPKKKNWALEKLSLSHEWVLFLDADEQVTPGLAGEIRQLVSNGTEFSGFLVKYDFYFLGKLLKHGVLLLKCVFFKHKLGRFEKIDIPEVTDCDVEIDEHPVIKGKVGKLKNKMIHHDFKDLHHFFHRHNIFSDWETGLRSCKTKRDKEKELKASLFGSQVERRRFLKELFFKLPGRPVIYFLYSYVIRGGFLDGKAGYIYNVLKAFYYFSVDIKLYEERLRLEKVGRQLHEKTRNAGDWI</sequence>
<dbReference type="Pfam" id="PF00535">
    <property type="entry name" value="Glycos_transf_2"/>
    <property type="match status" value="1"/>
</dbReference>
<dbReference type="CDD" id="cd02511">
    <property type="entry name" value="Beta4Glucosyltransferase"/>
    <property type="match status" value="1"/>
</dbReference>
<name>A0A523W843_UNCAE</name>
<dbReference type="AlphaFoldDB" id="A0A523W843"/>
<keyword evidence="2" id="KW-0808">Transferase</keyword>
<dbReference type="InterPro" id="IPR029044">
    <property type="entry name" value="Nucleotide-diphossugar_trans"/>
</dbReference>
<feature type="domain" description="Glycosyltransferase 2-like" evidence="1">
    <location>
        <begin position="10"/>
        <end position="107"/>
    </location>
</feature>
<dbReference type="GO" id="GO:0016740">
    <property type="term" value="F:transferase activity"/>
    <property type="evidence" value="ECO:0007669"/>
    <property type="project" value="UniProtKB-KW"/>
</dbReference>
<evidence type="ECO:0000313" key="2">
    <source>
        <dbReference type="EMBL" id="TET62989.1"/>
    </source>
</evidence>
<dbReference type="InterPro" id="IPR001173">
    <property type="entry name" value="Glyco_trans_2-like"/>
</dbReference>
<comment type="caution">
    <text evidence="2">The sequence shown here is derived from an EMBL/GenBank/DDBJ whole genome shotgun (WGS) entry which is preliminary data.</text>
</comment>
<proteinExistence type="predicted"/>
<dbReference type="PANTHER" id="PTHR43630">
    <property type="entry name" value="POLY-BETA-1,6-N-ACETYL-D-GLUCOSAMINE SYNTHASE"/>
    <property type="match status" value="1"/>
</dbReference>
<dbReference type="Gene3D" id="3.90.550.10">
    <property type="entry name" value="Spore Coat Polysaccharide Biosynthesis Protein SpsA, Chain A"/>
    <property type="match status" value="1"/>
</dbReference>
<dbReference type="SUPFAM" id="SSF53448">
    <property type="entry name" value="Nucleotide-diphospho-sugar transferases"/>
    <property type="match status" value="1"/>
</dbReference>
<dbReference type="Proteomes" id="UP000319130">
    <property type="component" value="Unassembled WGS sequence"/>
</dbReference>
<reference evidence="2 3" key="1">
    <citation type="submission" date="2019-03" db="EMBL/GenBank/DDBJ databases">
        <title>Metabolic potential of uncultured bacteria and archaea associated with petroleum seepage in deep-sea sediments.</title>
        <authorList>
            <person name="Dong X."/>
            <person name="Hubert C."/>
        </authorList>
    </citation>
    <scope>NUCLEOTIDE SEQUENCE [LARGE SCALE GENOMIC DNA]</scope>
    <source>
        <strain evidence="2">E29_bin52</strain>
    </source>
</reference>
<accession>A0A523W843</accession>
<dbReference type="EMBL" id="SOIZ01000139">
    <property type="protein sequence ID" value="TET62989.1"/>
    <property type="molecule type" value="Genomic_DNA"/>
</dbReference>
<evidence type="ECO:0000259" key="1">
    <source>
        <dbReference type="Pfam" id="PF00535"/>
    </source>
</evidence>
<organism evidence="2 3">
    <name type="scientific">Aerophobetes bacterium</name>
    <dbReference type="NCBI Taxonomy" id="2030807"/>
    <lineage>
        <taxon>Bacteria</taxon>
        <taxon>Candidatus Aerophobota</taxon>
    </lineage>
</organism>
<protein>
    <submittedName>
        <fullName evidence="2">Glycosyltransferase family 2 protein</fullName>
    </submittedName>
</protein>
<evidence type="ECO:0000313" key="3">
    <source>
        <dbReference type="Proteomes" id="UP000319130"/>
    </source>
</evidence>